<dbReference type="Gene3D" id="3.30.70.330">
    <property type="match status" value="1"/>
</dbReference>
<dbReference type="InterPro" id="IPR051229">
    <property type="entry name" value="ALYREF_mRNA_export"/>
</dbReference>
<dbReference type="Proteomes" id="UP000245884">
    <property type="component" value="Unassembled WGS sequence"/>
</dbReference>
<evidence type="ECO:0000313" key="5">
    <source>
        <dbReference type="EMBL" id="PWN25703.1"/>
    </source>
</evidence>
<keyword evidence="1 2" id="KW-0694">RNA-binding</keyword>
<dbReference type="GO" id="GO:0003729">
    <property type="term" value="F:mRNA binding"/>
    <property type="evidence" value="ECO:0007669"/>
    <property type="project" value="TreeGrafter"/>
</dbReference>
<dbReference type="GO" id="GO:0005634">
    <property type="term" value="C:nucleus"/>
    <property type="evidence" value="ECO:0007669"/>
    <property type="project" value="TreeGrafter"/>
</dbReference>
<dbReference type="InterPro" id="IPR035979">
    <property type="entry name" value="RBD_domain_sf"/>
</dbReference>
<feature type="region of interest" description="Disordered" evidence="3">
    <location>
        <begin position="187"/>
        <end position="305"/>
    </location>
</feature>
<feature type="compositionally biased region" description="Gly residues" evidence="3">
    <location>
        <begin position="223"/>
        <end position="238"/>
    </location>
</feature>
<dbReference type="STRING" id="1569628.A0A316UPA1"/>
<evidence type="ECO:0000256" key="1">
    <source>
        <dbReference type="ARBA" id="ARBA00022884"/>
    </source>
</evidence>
<evidence type="ECO:0000313" key="6">
    <source>
        <dbReference type="Proteomes" id="UP000245884"/>
    </source>
</evidence>
<feature type="compositionally biased region" description="Basic residues" evidence="3">
    <location>
        <begin position="275"/>
        <end position="286"/>
    </location>
</feature>
<feature type="compositionally biased region" description="Gly residues" evidence="3">
    <location>
        <begin position="294"/>
        <end position="305"/>
    </location>
</feature>
<dbReference type="SUPFAM" id="SSF54928">
    <property type="entry name" value="RNA-binding domain, RBD"/>
    <property type="match status" value="1"/>
</dbReference>
<dbReference type="OrthoDB" id="6159137at2759"/>
<dbReference type="InterPro" id="IPR000504">
    <property type="entry name" value="RRM_dom"/>
</dbReference>
<proteinExistence type="predicted"/>
<reference evidence="5 6" key="1">
    <citation type="journal article" date="2018" name="Mol. Biol. Evol.">
        <title>Broad Genomic Sampling Reveals a Smut Pathogenic Ancestry of the Fungal Clade Ustilaginomycotina.</title>
        <authorList>
            <person name="Kijpornyongpan T."/>
            <person name="Mondo S.J."/>
            <person name="Barry K."/>
            <person name="Sandor L."/>
            <person name="Lee J."/>
            <person name="Lipzen A."/>
            <person name="Pangilinan J."/>
            <person name="LaButti K."/>
            <person name="Hainaut M."/>
            <person name="Henrissat B."/>
            <person name="Grigoriev I.V."/>
            <person name="Spatafora J.W."/>
            <person name="Aime M.C."/>
        </authorList>
    </citation>
    <scope>NUCLEOTIDE SEQUENCE [LARGE SCALE GENOMIC DNA]</scope>
    <source>
        <strain evidence="5 6">MCA 5214</strain>
    </source>
</reference>
<protein>
    <recommendedName>
        <fullName evidence="4">RRM domain-containing protein</fullName>
    </recommendedName>
</protein>
<dbReference type="PROSITE" id="PS50102">
    <property type="entry name" value="RRM"/>
    <property type="match status" value="1"/>
</dbReference>
<evidence type="ECO:0000256" key="3">
    <source>
        <dbReference type="SAM" id="MobiDB-lite"/>
    </source>
</evidence>
<accession>A0A316UPA1</accession>
<dbReference type="InterPro" id="IPR012677">
    <property type="entry name" value="Nucleotide-bd_a/b_plait_sf"/>
</dbReference>
<dbReference type="AlphaFoldDB" id="A0A316UPA1"/>
<keyword evidence="6" id="KW-1185">Reference proteome</keyword>
<feature type="compositionally biased region" description="Polar residues" evidence="3">
    <location>
        <begin position="38"/>
        <end position="50"/>
    </location>
</feature>
<dbReference type="SMART" id="SM00360">
    <property type="entry name" value="RRM"/>
    <property type="match status" value="1"/>
</dbReference>
<dbReference type="CDD" id="cd00590">
    <property type="entry name" value="RRM_SF"/>
    <property type="match status" value="1"/>
</dbReference>
<dbReference type="EMBL" id="KZ819674">
    <property type="protein sequence ID" value="PWN25703.1"/>
    <property type="molecule type" value="Genomic_DNA"/>
</dbReference>
<evidence type="ECO:0000259" key="4">
    <source>
        <dbReference type="PROSITE" id="PS50102"/>
    </source>
</evidence>
<dbReference type="PANTHER" id="PTHR19965">
    <property type="entry name" value="RNA AND EXPORT FACTOR BINDING PROTEIN"/>
    <property type="match status" value="1"/>
</dbReference>
<feature type="region of interest" description="Disordered" evidence="3">
    <location>
        <begin position="1"/>
        <end position="52"/>
    </location>
</feature>
<dbReference type="GeneID" id="37031537"/>
<feature type="compositionally biased region" description="Polar residues" evidence="3">
    <location>
        <begin position="12"/>
        <end position="28"/>
    </location>
</feature>
<name>A0A316UPA1_9BASI</name>
<feature type="domain" description="RRM" evidence="4">
    <location>
        <begin position="59"/>
        <end position="138"/>
    </location>
</feature>
<dbReference type="Pfam" id="PF00076">
    <property type="entry name" value="RRM_1"/>
    <property type="match status" value="1"/>
</dbReference>
<dbReference type="RefSeq" id="XP_025360315.1">
    <property type="nucleotide sequence ID" value="XM_025509714.1"/>
</dbReference>
<evidence type="ECO:0000256" key="2">
    <source>
        <dbReference type="PROSITE-ProRule" id="PRU00176"/>
    </source>
</evidence>
<organism evidence="5 6">
    <name type="scientific">Jaminaea rosea</name>
    <dbReference type="NCBI Taxonomy" id="1569628"/>
    <lineage>
        <taxon>Eukaryota</taxon>
        <taxon>Fungi</taxon>
        <taxon>Dikarya</taxon>
        <taxon>Basidiomycota</taxon>
        <taxon>Ustilaginomycotina</taxon>
        <taxon>Exobasidiomycetes</taxon>
        <taxon>Microstromatales</taxon>
        <taxon>Microstromatales incertae sedis</taxon>
        <taxon>Jaminaea</taxon>
    </lineage>
</organism>
<gene>
    <name evidence="5" type="ORF">BDZ90DRAFT_60258</name>
</gene>
<dbReference type="PANTHER" id="PTHR19965:SF82">
    <property type="entry name" value="THO COMPLEX SUBUNIT 4"/>
    <property type="match status" value="1"/>
</dbReference>
<sequence>MHSSRRSGPAGNGNQRGPQRSASGNMARQNAAPYSRPNAPSQSYPPSQITIRGASSLPTQVLVSNLARGTSSEDIRQTFLQFGDIIRVKDRKSNNNTDDRSVAYEVLFEDKPAAQKAVEQLDGVLADGRILSVVIESDHSSNVPVAPRGTTSHQQQVMTARDRKAIAAAAHQGATAAALAAAQRAGRGAAPVGPGGRGQTGAPTAPSLASRLGGLPLAQRLGGVKGQPGANGKGGAGAGSDLTNLEAKKTKRAAKKAAAAAAAQTSSDGAAQPAVKKRPRGGKKAKAGAATGNNGSGGSGGMEID</sequence>